<organism evidence="9 10">
    <name type="scientific">Acanthoscelides obtectus</name>
    <name type="common">Bean weevil</name>
    <name type="synonym">Bruchus obtectus</name>
    <dbReference type="NCBI Taxonomy" id="200917"/>
    <lineage>
        <taxon>Eukaryota</taxon>
        <taxon>Metazoa</taxon>
        <taxon>Ecdysozoa</taxon>
        <taxon>Arthropoda</taxon>
        <taxon>Hexapoda</taxon>
        <taxon>Insecta</taxon>
        <taxon>Pterygota</taxon>
        <taxon>Neoptera</taxon>
        <taxon>Endopterygota</taxon>
        <taxon>Coleoptera</taxon>
        <taxon>Polyphaga</taxon>
        <taxon>Cucujiformia</taxon>
        <taxon>Chrysomeloidea</taxon>
        <taxon>Chrysomelidae</taxon>
        <taxon>Bruchinae</taxon>
        <taxon>Bruchini</taxon>
        <taxon>Acanthoscelides</taxon>
    </lineage>
</organism>
<dbReference type="FunFam" id="3.30.160.60:FF:001498">
    <property type="entry name" value="Zinc finger protein 404"/>
    <property type="match status" value="1"/>
</dbReference>
<feature type="domain" description="C2H2-type" evidence="8">
    <location>
        <begin position="113"/>
        <end position="140"/>
    </location>
</feature>
<dbReference type="InterPro" id="IPR036236">
    <property type="entry name" value="Znf_C2H2_sf"/>
</dbReference>
<comment type="caution">
    <text evidence="9">The sequence shown here is derived from an EMBL/GenBank/DDBJ whole genome shotgun (WGS) entry which is preliminary data.</text>
</comment>
<evidence type="ECO:0000313" key="10">
    <source>
        <dbReference type="Proteomes" id="UP001152888"/>
    </source>
</evidence>
<feature type="domain" description="C2H2-type" evidence="8">
    <location>
        <begin position="85"/>
        <end position="112"/>
    </location>
</feature>
<dbReference type="PROSITE" id="PS50157">
    <property type="entry name" value="ZINC_FINGER_C2H2_2"/>
    <property type="match status" value="4"/>
</dbReference>
<accession>A0A9P0Q6H1</accession>
<dbReference type="SMART" id="SM00355">
    <property type="entry name" value="ZnF_C2H2"/>
    <property type="match status" value="4"/>
</dbReference>
<comment type="subcellular location">
    <subcellularLocation>
        <location evidence="1">Nucleus</location>
    </subcellularLocation>
</comment>
<dbReference type="GO" id="GO:0008270">
    <property type="term" value="F:zinc ion binding"/>
    <property type="evidence" value="ECO:0007669"/>
    <property type="project" value="UniProtKB-KW"/>
</dbReference>
<feature type="domain" description="C2H2-type" evidence="8">
    <location>
        <begin position="55"/>
        <end position="82"/>
    </location>
</feature>
<dbReference type="FunFam" id="3.30.160.60:FF:000774">
    <property type="entry name" value="Zinc finger protein"/>
    <property type="match status" value="1"/>
</dbReference>
<evidence type="ECO:0000256" key="4">
    <source>
        <dbReference type="ARBA" id="ARBA00022771"/>
    </source>
</evidence>
<keyword evidence="4 7" id="KW-0863">Zinc-finger</keyword>
<proteinExistence type="predicted"/>
<gene>
    <name evidence="9" type="ORF">ACAOBT_LOCUS30088</name>
</gene>
<evidence type="ECO:0000256" key="7">
    <source>
        <dbReference type="PROSITE-ProRule" id="PRU00042"/>
    </source>
</evidence>
<dbReference type="Gene3D" id="3.30.160.60">
    <property type="entry name" value="Classic Zinc Finger"/>
    <property type="match status" value="3"/>
</dbReference>
<dbReference type="EMBL" id="CAKOFQ010007791">
    <property type="protein sequence ID" value="CAH2008218.1"/>
    <property type="molecule type" value="Genomic_DNA"/>
</dbReference>
<keyword evidence="5" id="KW-0862">Zinc</keyword>
<evidence type="ECO:0000256" key="3">
    <source>
        <dbReference type="ARBA" id="ARBA00022737"/>
    </source>
</evidence>
<dbReference type="Pfam" id="PF00096">
    <property type="entry name" value="zf-C2H2"/>
    <property type="match status" value="4"/>
</dbReference>
<sequence>MVGFYSEASLQTLQARSPEQHAASSVKKLVCSPDFPLDETAREGVQHPAEQAEAIQCQICAKVYTSKAAFTIHAKTHAKDADDPYKCDICSKTFAVPARLTRHYRTHTGEKPFRCEVCSRAFEHSGKLHRHMRIHTGERPHRCAVCSKTFIQSGQLVIHMRTHTGKRFEANIFVHIRSIFSSHLSYPIVTAVGIVGYRGKRGT</sequence>
<keyword evidence="10" id="KW-1185">Reference proteome</keyword>
<keyword evidence="6" id="KW-0539">Nucleus</keyword>
<dbReference type="GO" id="GO:0000981">
    <property type="term" value="F:DNA-binding transcription factor activity, RNA polymerase II-specific"/>
    <property type="evidence" value="ECO:0007669"/>
    <property type="project" value="TreeGrafter"/>
</dbReference>
<dbReference type="AlphaFoldDB" id="A0A9P0Q6H1"/>
<dbReference type="FunFam" id="3.30.160.60:FF:000624">
    <property type="entry name" value="zinc finger protein 697"/>
    <property type="match status" value="1"/>
</dbReference>
<dbReference type="PANTHER" id="PTHR24394:SF29">
    <property type="entry name" value="MYONEURIN"/>
    <property type="match status" value="1"/>
</dbReference>
<keyword evidence="3" id="KW-0677">Repeat</keyword>
<dbReference type="OrthoDB" id="6591996at2759"/>
<evidence type="ECO:0000259" key="8">
    <source>
        <dbReference type="PROSITE" id="PS50157"/>
    </source>
</evidence>
<evidence type="ECO:0000256" key="2">
    <source>
        <dbReference type="ARBA" id="ARBA00022723"/>
    </source>
</evidence>
<evidence type="ECO:0000256" key="1">
    <source>
        <dbReference type="ARBA" id="ARBA00004123"/>
    </source>
</evidence>
<dbReference type="GO" id="GO:0005634">
    <property type="term" value="C:nucleus"/>
    <property type="evidence" value="ECO:0007669"/>
    <property type="project" value="UniProtKB-SubCell"/>
</dbReference>
<dbReference type="InterPro" id="IPR013087">
    <property type="entry name" value="Znf_C2H2_type"/>
</dbReference>
<name>A0A9P0Q6H1_ACAOB</name>
<keyword evidence="2" id="KW-0479">Metal-binding</keyword>
<feature type="domain" description="C2H2-type" evidence="8">
    <location>
        <begin position="141"/>
        <end position="168"/>
    </location>
</feature>
<evidence type="ECO:0000256" key="5">
    <source>
        <dbReference type="ARBA" id="ARBA00022833"/>
    </source>
</evidence>
<evidence type="ECO:0000313" key="9">
    <source>
        <dbReference type="EMBL" id="CAH2008218.1"/>
    </source>
</evidence>
<dbReference type="Proteomes" id="UP001152888">
    <property type="component" value="Unassembled WGS sequence"/>
</dbReference>
<dbReference type="PROSITE" id="PS00028">
    <property type="entry name" value="ZINC_FINGER_C2H2_1"/>
    <property type="match status" value="4"/>
</dbReference>
<protein>
    <recommendedName>
        <fullName evidence="8">C2H2-type domain-containing protein</fullName>
    </recommendedName>
</protein>
<evidence type="ECO:0000256" key="6">
    <source>
        <dbReference type="ARBA" id="ARBA00023242"/>
    </source>
</evidence>
<dbReference type="PANTHER" id="PTHR24394">
    <property type="entry name" value="ZINC FINGER PROTEIN"/>
    <property type="match status" value="1"/>
</dbReference>
<dbReference type="SUPFAM" id="SSF57667">
    <property type="entry name" value="beta-beta-alpha zinc fingers"/>
    <property type="match status" value="3"/>
</dbReference>
<reference evidence="9" key="1">
    <citation type="submission" date="2022-03" db="EMBL/GenBank/DDBJ databases">
        <authorList>
            <person name="Sayadi A."/>
        </authorList>
    </citation>
    <scope>NUCLEOTIDE SEQUENCE</scope>
</reference>